<accession>A0ABY7EV50</accession>
<dbReference type="SUPFAM" id="SSF54373">
    <property type="entry name" value="FAD-linked reductases, C-terminal domain"/>
    <property type="match status" value="1"/>
</dbReference>
<protein>
    <submittedName>
        <fullName evidence="3">DHGL-like protein</fullName>
    </submittedName>
</protein>
<evidence type="ECO:0000313" key="4">
    <source>
        <dbReference type="Proteomes" id="UP001164746"/>
    </source>
</evidence>
<dbReference type="PANTHER" id="PTHR11552">
    <property type="entry name" value="GLUCOSE-METHANOL-CHOLINE GMC OXIDOREDUCTASE"/>
    <property type="match status" value="1"/>
</dbReference>
<evidence type="ECO:0000256" key="1">
    <source>
        <dbReference type="ARBA" id="ARBA00010790"/>
    </source>
</evidence>
<keyword evidence="4" id="KW-1185">Reference proteome</keyword>
<dbReference type="PANTHER" id="PTHR11552:SF147">
    <property type="entry name" value="CHOLINE DEHYDROGENASE, MITOCHONDRIAL"/>
    <property type="match status" value="1"/>
</dbReference>
<feature type="domain" description="Glucose-methanol-choline oxidoreductase C-terminal" evidence="2">
    <location>
        <begin position="21"/>
        <end position="154"/>
    </location>
</feature>
<evidence type="ECO:0000259" key="2">
    <source>
        <dbReference type="Pfam" id="PF05199"/>
    </source>
</evidence>
<proteinExistence type="inferred from homology"/>
<sequence>MDTVPKPGGYGFTIAAALARPFSRGSIRLKSKDPFDYPLIDPKYLSDKRDVQNLISAARVWEKIMQTTPYKKLGIREDEQKFSFCSEYEFRSDAYWECYIRNLAIATYHQSCTCKMGPLDSPTSVVDTQLRVKDSSVFPNVTSGNTNIPTVMVAERVADFIRGIHSVADIRKRIESLNLVVD</sequence>
<dbReference type="EMBL" id="CP111018">
    <property type="protein sequence ID" value="WAR11081.1"/>
    <property type="molecule type" value="Genomic_DNA"/>
</dbReference>
<organism evidence="3 4">
    <name type="scientific">Mya arenaria</name>
    <name type="common">Soft-shell clam</name>
    <dbReference type="NCBI Taxonomy" id="6604"/>
    <lineage>
        <taxon>Eukaryota</taxon>
        <taxon>Metazoa</taxon>
        <taxon>Spiralia</taxon>
        <taxon>Lophotrochozoa</taxon>
        <taxon>Mollusca</taxon>
        <taxon>Bivalvia</taxon>
        <taxon>Autobranchia</taxon>
        <taxon>Heteroconchia</taxon>
        <taxon>Euheterodonta</taxon>
        <taxon>Imparidentia</taxon>
        <taxon>Neoheterodontei</taxon>
        <taxon>Myida</taxon>
        <taxon>Myoidea</taxon>
        <taxon>Myidae</taxon>
        <taxon>Mya</taxon>
    </lineage>
</organism>
<dbReference type="InterPro" id="IPR012132">
    <property type="entry name" value="GMC_OxRdtase"/>
</dbReference>
<dbReference type="Gene3D" id="3.30.560.10">
    <property type="entry name" value="Glucose Oxidase, domain 3"/>
    <property type="match status" value="1"/>
</dbReference>
<dbReference type="SUPFAM" id="SSF51905">
    <property type="entry name" value="FAD/NAD(P)-binding domain"/>
    <property type="match status" value="1"/>
</dbReference>
<dbReference type="Pfam" id="PF05199">
    <property type="entry name" value="GMC_oxred_C"/>
    <property type="match status" value="1"/>
</dbReference>
<comment type="similarity">
    <text evidence="1">Belongs to the GMC oxidoreductase family.</text>
</comment>
<dbReference type="Proteomes" id="UP001164746">
    <property type="component" value="Chromosome 7"/>
</dbReference>
<gene>
    <name evidence="3" type="ORF">MAR_036157</name>
</gene>
<dbReference type="InterPro" id="IPR036188">
    <property type="entry name" value="FAD/NAD-bd_sf"/>
</dbReference>
<evidence type="ECO:0000313" key="3">
    <source>
        <dbReference type="EMBL" id="WAR11081.1"/>
    </source>
</evidence>
<reference evidence="3" key="1">
    <citation type="submission" date="2022-11" db="EMBL/GenBank/DDBJ databases">
        <title>Centuries of genome instability and evolution in soft-shell clam transmissible cancer (bioRxiv).</title>
        <authorList>
            <person name="Hart S.F.M."/>
            <person name="Yonemitsu M.A."/>
            <person name="Giersch R.M."/>
            <person name="Beal B.F."/>
            <person name="Arriagada G."/>
            <person name="Davis B.W."/>
            <person name="Ostrander E.A."/>
            <person name="Goff S.P."/>
            <person name="Metzger M.J."/>
        </authorList>
    </citation>
    <scope>NUCLEOTIDE SEQUENCE</scope>
    <source>
        <strain evidence="3">MELC-2E11</strain>
        <tissue evidence="3">Siphon/mantle</tissue>
    </source>
</reference>
<dbReference type="InterPro" id="IPR007867">
    <property type="entry name" value="GMC_OxRtase_C"/>
</dbReference>
<name>A0ABY7EV50_MYAAR</name>
<dbReference type="Gene3D" id="3.50.50.60">
    <property type="entry name" value="FAD/NAD(P)-binding domain"/>
    <property type="match status" value="1"/>
</dbReference>